<comment type="caution">
    <text evidence="7">The sequence shown here is derived from an EMBL/GenBank/DDBJ whole genome shotgun (WGS) entry which is preliminary data.</text>
</comment>
<dbReference type="PANTHER" id="PTHR39535">
    <property type="entry name" value="SPORULATION-DELAYING PROTEIN SDPB"/>
    <property type="match status" value="1"/>
</dbReference>
<evidence type="ECO:0000259" key="6">
    <source>
        <dbReference type="SMART" id="SM00752"/>
    </source>
</evidence>
<dbReference type="InterPro" id="IPR052964">
    <property type="entry name" value="Sporulation_signal_mat"/>
</dbReference>
<organism evidence="7 8">
    <name type="scientific">Hymenobacter saemangeumensis</name>
    <dbReference type="NCBI Taxonomy" id="1084522"/>
    <lineage>
        <taxon>Bacteria</taxon>
        <taxon>Pseudomonadati</taxon>
        <taxon>Bacteroidota</taxon>
        <taxon>Cytophagia</taxon>
        <taxon>Cytophagales</taxon>
        <taxon>Hymenobacteraceae</taxon>
        <taxon>Hymenobacter</taxon>
    </lineage>
</organism>
<dbReference type="Proteomes" id="UP001501153">
    <property type="component" value="Unassembled WGS sequence"/>
</dbReference>
<sequence length="499" mass="56863">MHPAVPAWLRRPFTLDLRALALLRMGVGAVLLVDLAIRATDLEAHYANLGVLPLAALHEHLWSASQFSLHASSGLWQVQALLFGLAAGAALALLLGWHTRLATLASWVLLLSLHNRNPLIGQGGDDLLRMLLFWGLFLPWGRVYSHDAKGQPLPAQLTYFSAATVAYVVQLAILYWVTALLKSGAEWTHEGTALYYAFSLDQVLLPAGRLLYPYPGVLRFLTFATWYLELLLPFVLFIPVGVRWWRLLFLALIFGFHLGISLTLFVGLFWLINLVSVLGLLPGRDLDWLSCRAGPRLARLRRWQPRLPRLPWQLRLETGPALSAGRRRLLQSLREGLVLLALAYVGWWNLSDCVGGRWLMPESARWPAFLLRLDQHWGMFAPTVFKDDGWYVLEGRTADGRLLDLNREGRPVSYAKPPSVVALFKNDRWRKYSENHLFISNTWMRGYFCNYQLRIWHENPAHPPLRSLTVVYMKEVSLPDYRYSPPQREVLCTCGETDD</sequence>
<evidence type="ECO:0000313" key="7">
    <source>
        <dbReference type="EMBL" id="GAA4363038.1"/>
    </source>
</evidence>
<accession>A0ABP8IM23</accession>
<feature type="transmembrane region" description="Helical" evidence="5">
    <location>
        <begin position="21"/>
        <end position="39"/>
    </location>
</feature>
<keyword evidence="3 5" id="KW-1133">Transmembrane helix</keyword>
<dbReference type="EMBL" id="BAABGZ010000067">
    <property type="protein sequence ID" value="GAA4363038.1"/>
    <property type="molecule type" value="Genomic_DNA"/>
</dbReference>
<evidence type="ECO:0000256" key="1">
    <source>
        <dbReference type="ARBA" id="ARBA00004127"/>
    </source>
</evidence>
<feature type="transmembrane region" description="Helical" evidence="5">
    <location>
        <begin position="157"/>
        <end position="181"/>
    </location>
</feature>
<feature type="domain" description="HTTM-like" evidence="6">
    <location>
        <begin position="12"/>
        <end position="285"/>
    </location>
</feature>
<keyword evidence="4 5" id="KW-0472">Membrane</keyword>
<evidence type="ECO:0000256" key="5">
    <source>
        <dbReference type="SAM" id="Phobius"/>
    </source>
</evidence>
<protein>
    <recommendedName>
        <fullName evidence="6">HTTM-like domain-containing protein</fullName>
    </recommendedName>
</protein>
<evidence type="ECO:0000313" key="8">
    <source>
        <dbReference type="Proteomes" id="UP001501153"/>
    </source>
</evidence>
<proteinExistence type="predicted"/>
<dbReference type="RefSeq" id="WP_345237054.1">
    <property type="nucleotide sequence ID" value="NZ_BAABGZ010000067.1"/>
</dbReference>
<dbReference type="SMART" id="SM00752">
    <property type="entry name" value="HTTM"/>
    <property type="match status" value="1"/>
</dbReference>
<evidence type="ECO:0000256" key="2">
    <source>
        <dbReference type="ARBA" id="ARBA00022692"/>
    </source>
</evidence>
<keyword evidence="2 5" id="KW-0812">Transmembrane</keyword>
<comment type="subcellular location">
    <subcellularLocation>
        <location evidence="1">Endomembrane system</location>
        <topology evidence="1">Multi-pass membrane protein</topology>
    </subcellularLocation>
</comment>
<evidence type="ECO:0000256" key="4">
    <source>
        <dbReference type="ARBA" id="ARBA00023136"/>
    </source>
</evidence>
<feature type="transmembrane region" description="Helical" evidence="5">
    <location>
        <begin position="224"/>
        <end position="242"/>
    </location>
</feature>
<reference evidence="8" key="1">
    <citation type="journal article" date="2019" name="Int. J. Syst. Evol. Microbiol.">
        <title>The Global Catalogue of Microorganisms (GCM) 10K type strain sequencing project: providing services to taxonomists for standard genome sequencing and annotation.</title>
        <authorList>
            <consortium name="The Broad Institute Genomics Platform"/>
            <consortium name="The Broad Institute Genome Sequencing Center for Infectious Disease"/>
            <person name="Wu L."/>
            <person name="Ma J."/>
        </authorList>
    </citation>
    <scope>NUCLEOTIDE SEQUENCE [LARGE SCALE GENOMIC DNA]</scope>
    <source>
        <strain evidence="8">JCM 17923</strain>
    </source>
</reference>
<dbReference type="PANTHER" id="PTHR39535:SF2">
    <property type="entry name" value="HTTM DOMAIN-CONTAINING PROTEIN"/>
    <property type="match status" value="1"/>
</dbReference>
<feature type="transmembrane region" description="Helical" evidence="5">
    <location>
        <begin position="74"/>
        <end position="97"/>
    </location>
</feature>
<evidence type="ECO:0000256" key="3">
    <source>
        <dbReference type="ARBA" id="ARBA00022989"/>
    </source>
</evidence>
<dbReference type="InterPro" id="IPR011020">
    <property type="entry name" value="HTTM-like"/>
</dbReference>
<feature type="transmembrane region" description="Helical" evidence="5">
    <location>
        <begin position="248"/>
        <end position="272"/>
    </location>
</feature>
<gene>
    <name evidence="7" type="ORF">GCM10023185_31450</name>
</gene>
<keyword evidence="8" id="KW-1185">Reference proteome</keyword>
<name>A0ABP8IM23_9BACT</name>